<dbReference type="GO" id="GO:0009627">
    <property type="term" value="P:systemic acquired resistance"/>
    <property type="evidence" value="ECO:0007669"/>
    <property type="project" value="InterPro"/>
</dbReference>
<dbReference type="AlphaFoldDB" id="W9R110"/>
<evidence type="ECO:0000313" key="6">
    <source>
        <dbReference type="EMBL" id="EXB63610.1"/>
    </source>
</evidence>
<gene>
    <name evidence="6" type="ORF">L484_026950</name>
</gene>
<dbReference type="PANTHER" id="PTHR33122:SF36">
    <property type="entry name" value="LIPID TRANSFER PROTEIN"/>
    <property type="match status" value="1"/>
</dbReference>
<name>W9R110_9ROSA</name>
<evidence type="ECO:0000256" key="3">
    <source>
        <dbReference type="ARBA" id="ARBA00023121"/>
    </source>
</evidence>
<keyword evidence="7" id="KW-1185">Reference proteome</keyword>
<feature type="signal peptide" evidence="4">
    <location>
        <begin position="1"/>
        <end position="29"/>
    </location>
</feature>
<dbReference type="Pfam" id="PF14368">
    <property type="entry name" value="LTP_2"/>
    <property type="match status" value="1"/>
</dbReference>
<dbReference type="Gene3D" id="1.10.110.10">
    <property type="entry name" value="Plant lipid-transfer and hydrophobic proteins"/>
    <property type="match status" value="1"/>
</dbReference>
<dbReference type="CDD" id="cd04660">
    <property type="entry name" value="nsLTP_like"/>
    <property type="match status" value="1"/>
</dbReference>
<dbReference type="GO" id="GO:0005504">
    <property type="term" value="F:fatty acid binding"/>
    <property type="evidence" value="ECO:0007669"/>
    <property type="project" value="InterPro"/>
</dbReference>
<dbReference type="Proteomes" id="UP000030645">
    <property type="component" value="Unassembled WGS sequence"/>
</dbReference>
<dbReference type="PANTHER" id="PTHR33122">
    <property type="entry name" value="LIPID BINDING PROTEIN-RELATED"/>
    <property type="match status" value="1"/>
</dbReference>
<proteinExistence type="predicted"/>
<reference evidence="7" key="1">
    <citation type="submission" date="2013-01" db="EMBL/GenBank/DDBJ databases">
        <title>Draft Genome Sequence of a Mulberry Tree, Morus notabilis C.K. Schneid.</title>
        <authorList>
            <person name="He N."/>
            <person name="Zhao S."/>
        </authorList>
    </citation>
    <scope>NUCLEOTIDE SEQUENCE</scope>
</reference>
<dbReference type="InterPro" id="IPR039265">
    <property type="entry name" value="DIR1-like"/>
</dbReference>
<evidence type="ECO:0000313" key="7">
    <source>
        <dbReference type="Proteomes" id="UP000030645"/>
    </source>
</evidence>
<keyword evidence="2" id="KW-0813">Transport</keyword>
<accession>W9R110</accession>
<feature type="chain" id="PRO_5004932284" description="Bifunctional inhibitor/plant lipid transfer protein/seed storage helical domain-containing protein" evidence="4">
    <location>
        <begin position="30"/>
        <end position="114"/>
    </location>
</feature>
<organism evidence="6 7">
    <name type="scientific">Morus notabilis</name>
    <dbReference type="NCBI Taxonomy" id="981085"/>
    <lineage>
        <taxon>Eukaryota</taxon>
        <taxon>Viridiplantae</taxon>
        <taxon>Streptophyta</taxon>
        <taxon>Embryophyta</taxon>
        <taxon>Tracheophyta</taxon>
        <taxon>Spermatophyta</taxon>
        <taxon>Magnoliopsida</taxon>
        <taxon>eudicotyledons</taxon>
        <taxon>Gunneridae</taxon>
        <taxon>Pentapetalae</taxon>
        <taxon>rosids</taxon>
        <taxon>fabids</taxon>
        <taxon>Rosales</taxon>
        <taxon>Moraceae</taxon>
        <taxon>Moreae</taxon>
        <taxon>Morus</taxon>
    </lineage>
</organism>
<dbReference type="InterPro" id="IPR016140">
    <property type="entry name" value="Bifunc_inhib/LTP/seed_store"/>
</dbReference>
<comment type="function">
    <text evidence="1">Plant non-specific lipid-transfer proteins transfer phospholipids as well as galactolipids across membranes. May play a role in wax or cutin deposition in the cell walls of expanding epidermal cells and certain secretory tissues.</text>
</comment>
<dbReference type="OrthoDB" id="643149at2759"/>
<keyword evidence="4" id="KW-0732">Signal</keyword>
<dbReference type="InterPro" id="IPR036312">
    <property type="entry name" value="Bifun_inhib/LTP/seed_sf"/>
</dbReference>
<sequence length="114" mass="12479">MATHMSKNLVIIQAILFLSALAILSGVGANGEMTYTYSFCRMTKEGFGSCQPSVDRSNPLPPSKACCAAISKSDFQCLCYFKDSPLLKIYQVDPQLAVDLPRQCNLDGPSFRCE</sequence>
<dbReference type="KEGG" id="mnt:21409583"/>
<feature type="domain" description="Bifunctional inhibitor/plant lipid transfer protein/seed storage helical" evidence="5">
    <location>
        <begin position="27"/>
        <end position="113"/>
    </location>
</feature>
<dbReference type="SUPFAM" id="SSF47699">
    <property type="entry name" value="Bifunctional inhibitor/lipid-transfer protein/seed storage 2S albumin"/>
    <property type="match status" value="1"/>
</dbReference>
<evidence type="ECO:0000259" key="5">
    <source>
        <dbReference type="Pfam" id="PF14368"/>
    </source>
</evidence>
<keyword evidence="3" id="KW-0446">Lipid-binding</keyword>
<dbReference type="STRING" id="981085.W9R110"/>
<protein>
    <recommendedName>
        <fullName evidence="5">Bifunctional inhibitor/plant lipid transfer protein/seed storage helical domain-containing protein</fullName>
    </recommendedName>
</protein>
<evidence type="ECO:0000256" key="1">
    <source>
        <dbReference type="ARBA" id="ARBA00003211"/>
    </source>
</evidence>
<dbReference type="InterPro" id="IPR044741">
    <property type="entry name" value="NsLTP-like"/>
</dbReference>
<evidence type="ECO:0000256" key="4">
    <source>
        <dbReference type="SAM" id="SignalP"/>
    </source>
</evidence>
<dbReference type="EMBL" id="KE344491">
    <property type="protein sequence ID" value="EXB63610.1"/>
    <property type="molecule type" value="Genomic_DNA"/>
</dbReference>
<evidence type="ECO:0000256" key="2">
    <source>
        <dbReference type="ARBA" id="ARBA00022448"/>
    </source>
</evidence>